<evidence type="ECO:0000313" key="6">
    <source>
        <dbReference type="EMBL" id="OMH23165.1"/>
    </source>
</evidence>
<evidence type="ECO:0000256" key="4">
    <source>
        <dbReference type="ARBA" id="ARBA00023098"/>
    </source>
</evidence>
<gene>
    <name evidence="6" type="ORF">BKD30_14125</name>
</gene>
<keyword evidence="4" id="KW-0443">Lipid metabolism</keyword>
<dbReference type="PROSITE" id="PS50035">
    <property type="entry name" value="PLD"/>
    <property type="match status" value="2"/>
</dbReference>
<dbReference type="GO" id="GO:0004630">
    <property type="term" value="F:phospholipase D activity"/>
    <property type="evidence" value="ECO:0007669"/>
    <property type="project" value="UniProtKB-EC"/>
</dbReference>
<dbReference type="SMART" id="SM00155">
    <property type="entry name" value="PLDc"/>
    <property type="match status" value="2"/>
</dbReference>
<feature type="domain" description="PLD phosphodiesterase" evidence="5">
    <location>
        <begin position="380"/>
        <end position="407"/>
    </location>
</feature>
<dbReference type="Proteomes" id="UP000187085">
    <property type="component" value="Unassembled WGS sequence"/>
</dbReference>
<dbReference type="OrthoDB" id="8828485at2"/>
<dbReference type="STRING" id="554083.BKD30_14125"/>
<dbReference type="PANTHER" id="PTHR18896:SF76">
    <property type="entry name" value="PHOSPHOLIPASE"/>
    <property type="match status" value="1"/>
</dbReference>
<evidence type="ECO:0000313" key="7">
    <source>
        <dbReference type="Proteomes" id="UP000187085"/>
    </source>
</evidence>
<comment type="catalytic activity">
    <reaction evidence="1">
        <text>a 1,2-diacyl-sn-glycero-3-phosphocholine + H2O = a 1,2-diacyl-sn-glycero-3-phosphate + choline + H(+)</text>
        <dbReference type="Rhea" id="RHEA:14445"/>
        <dbReference type="ChEBI" id="CHEBI:15354"/>
        <dbReference type="ChEBI" id="CHEBI:15377"/>
        <dbReference type="ChEBI" id="CHEBI:15378"/>
        <dbReference type="ChEBI" id="CHEBI:57643"/>
        <dbReference type="ChEBI" id="CHEBI:58608"/>
        <dbReference type="EC" id="3.1.4.4"/>
    </reaction>
</comment>
<evidence type="ECO:0000256" key="2">
    <source>
        <dbReference type="ARBA" id="ARBA00022737"/>
    </source>
</evidence>
<dbReference type="AlphaFoldDB" id="A0A1R1L6I5"/>
<dbReference type="PANTHER" id="PTHR18896">
    <property type="entry name" value="PHOSPHOLIPASE D"/>
    <property type="match status" value="1"/>
</dbReference>
<dbReference type="InterPro" id="IPR025202">
    <property type="entry name" value="PLD-like_dom"/>
</dbReference>
<evidence type="ECO:0000256" key="3">
    <source>
        <dbReference type="ARBA" id="ARBA00022801"/>
    </source>
</evidence>
<evidence type="ECO:0000256" key="1">
    <source>
        <dbReference type="ARBA" id="ARBA00000798"/>
    </source>
</evidence>
<name>A0A1R1L6I5_9MICC</name>
<organism evidence="6 7">
    <name type="scientific">Tersicoccus phoenicis</name>
    <dbReference type="NCBI Taxonomy" id="554083"/>
    <lineage>
        <taxon>Bacteria</taxon>
        <taxon>Bacillati</taxon>
        <taxon>Actinomycetota</taxon>
        <taxon>Actinomycetes</taxon>
        <taxon>Micrococcales</taxon>
        <taxon>Micrococcaceae</taxon>
        <taxon>Tersicoccus</taxon>
    </lineage>
</organism>
<keyword evidence="2" id="KW-0677">Repeat</keyword>
<reference evidence="6 7" key="1">
    <citation type="submission" date="2016-12" db="EMBL/GenBank/DDBJ databases">
        <title>Draft genome of Tersicoccus phoenicis 1P05MA.</title>
        <authorList>
            <person name="Nakajima Y."/>
            <person name="Yoshizawa S."/>
            <person name="Nakamura K."/>
            <person name="Ogura Y."/>
            <person name="Hayashi T."/>
            <person name="Kogure K."/>
        </authorList>
    </citation>
    <scope>NUCLEOTIDE SEQUENCE [LARGE SCALE GENOMIC DNA]</scope>
    <source>
        <strain evidence="6 7">1p05MA</strain>
    </source>
</reference>
<dbReference type="CDD" id="cd09105">
    <property type="entry name" value="PLDc_vPLD1_2_like_2"/>
    <property type="match status" value="1"/>
</dbReference>
<keyword evidence="7" id="KW-1185">Reference proteome</keyword>
<dbReference type="InterPro" id="IPR001736">
    <property type="entry name" value="PLipase_D/transphosphatidylase"/>
</dbReference>
<keyword evidence="3" id="KW-0378">Hydrolase</keyword>
<comment type="caution">
    <text evidence="6">The sequence shown here is derived from an EMBL/GenBank/DDBJ whole genome shotgun (WGS) entry which is preliminary data.</text>
</comment>
<dbReference type="EMBL" id="MRDE01000080">
    <property type="protein sequence ID" value="OMH23165.1"/>
    <property type="molecule type" value="Genomic_DNA"/>
</dbReference>
<proteinExistence type="predicted"/>
<evidence type="ECO:0000259" key="5">
    <source>
        <dbReference type="PROSITE" id="PS50035"/>
    </source>
</evidence>
<protein>
    <submittedName>
        <fullName evidence="6">Phospholipase</fullName>
    </submittedName>
</protein>
<sequence>MSTSWYLRKHERDNRWTTLDDPHPGQQAFSSGNVVRPLIHGAVYFAELYDRIEAMGPGDLLLFTDWRGDPDERMTGEPGSEVARVLGRADERGVDVRGLVWRSHWDKLHFSADENRHLIQALQDRGAETLLDMRVRTMGSHHQKFVVLRHRDRPDDDVAYVGGIDLCHSRRDDARHGGDPQPQSMAGEYGVTPPWHDVQVAIQGPAVHDVETVFRERWDDPTPLTRAPWRRLRDALARDDTTPSPLPPRSAAPAPIDGATHHVQLLRTYPDLRWGMDYPFARGGERSVARGYTKALDHARKLVYIEDQYLWSTDVADRLDHGLRVSPDLRVLGVLPRFTDQGGATGRPPQLVGRERALRLISASAPERVAFYGLENRDGVPVYVHAKVCIMDDVWASVGSDNFNRRSWTHDSELSAAVIDDAGEGHSTYARRLRLRLAAEHLGRALPDGVDDDGLAETMADCLDEHDIFDTYAQATDRLEHWYAGGRRGPRPPGGLRRLSPPRLRPVTRAWASVLYRTVHDPDGRPRGLKVRDRF</sequence>
<dbReference type="RefSeq" id="WP_076705614.1">
    <property type="nucleotide sequence ID" value="NZ_MRDE01000080.1"/>
</dbReference>
<dbReference type="SUPFAM" id="SSF56024">
    <property type="entry name" value="Phospholipase D/nuclease"/>
    <property type="match status" value="2"/>
</dbReference>
<dbReference type="InterPro" id="IPR015679">
    <property type="entry name" value="PLipase_D_fam"/>
</dbReference>
<accession>A0A1R1L6I5</accession>
<feature type="domain" description="PLD phosphodiesterase" evidence="5">
    <location>
        <begin position="137"/>
        <end position="170"/>
    </location>
</feature>
<dbReference type="Gene3D" id="3.30.870.10">
    <property type="entry name" value="Endonuclease Chain A"/>
    <property type="match status" value="2"/>
</dbReference>
<dbReference type="Pfam" id="PF13091">
    <property type="entry name" value="PLDc_2"/>
    <property type="match status" value="1"/>
</dbReference>
<dbReference type="GO" id="GO:0009395">
    <property type="term" value="P:phospholipid catabolic process"/>
    <property type="evidence" value="ECO:0007669"/>
    <property type="project" value="TreeGrafter"/>
</dbReference>